<proteinExistence type="predicted"/>
<dbReference type="InterPro" id="IPR004360">
    <property type="entry name" value="Glyas_Fos-R_dOase_dom"/>
</dbReference>
<organism evidence="2 3">
    <name type="scientific">Chryseobacterium soli</name>
    <dbReference type="NCBI Taxonomy" id="445961"/>
    <lineage>
        <taxon>Bacteria</taxon>
        <taxon>Pseudomonadati</taxon>
        <taxon>Bacteroidota</taxon>
        <taxon>Flavobacteriia</taxon>
        <taxon>Flavobacteriales</taxon>
        <taxon>Weeksellaceae</taxon>
        <taxon>Chryseobacterium group</taxon>
        <taxon>Chryseobacterium</taxon>
    </lineage>
</organism>
<gene>
    <name evidence="2" type="ORF">IW15_13605</name>
</gene>
<dbReference type="SUPFAM" id="SSF54593">
    <property type="entry name" value="Glyoxalase/Bleomycin resistance protein/Dihydroxybiphenyl dioxygenase"/>
    <property type="match status" value="1"/>
</dbReference>
<comment type="caution">
    <text evidence="2">The sequence shown here is derived from an EMBL/GenBank/DDBJ whole genome shotgun (WGS) entry which is preliminary data.</text>
</comment>
<keyword evidence="3" id="KW-1185">Reference proteome</keyword>
<protein>
    <submittedName>
        <fullName evidence="2">Glyoxalase</fullName>
    </submittedName>
</protein>
<dbReference type="eggNOG" id="COG0346">
    <property type="taxonomic scope" value="Bacteria"/>
</dbReference>
<evidence type="ECO:0000259" key="1">
    <source>
        <dbReference type="PROSITE" id="PS51819"/>
    </source>
</evidence>
<accession>A0A086A796</accession>
<feature type="domain" description="VOC" evidence="1">
    <location>
        <begin position="3"/>
        <end position="119"/>
    </location>
</feature>
<evidence type="ECO:0000313" key="2">
    <source>
        <dbReference type="EMBL" id="KFF12560.1"/>
    </source>
</evidence>
<sequence>MTKFTFLRPILWTENLEETIEFYTKALGFTLLGKNDDWHWASLKKDDVQIMLSLPNEHEKFHKIGFSGSFYFNVDKVDELWEELRTKTKVCYEIETFEWEMREFAIYDNNGYILQFGQPVEEISTAE</sequence>
<dbReference type="Gene3D" id="3.10.180.10">
    <property type="entry name" value="2,3-Dihydroxybiphenyl 1,2-Dioxygenase, domain 1"/>
    <property type="match status" value="1"/>
</dbReference>
<dbReference type="RefSeq" id="WP_034711814.1">
    <property type="nucleotide sequence ID" value="NZ_JPRH01000004.1"/>
</dbReference>
<dbReference type="Pfam" id="PF00903">
    <property type="entry name" value="Glyoxalase"/>
    <property type="match status" value="1"/>
</dbReference>
<dbReference type="STRING" id="445961.IW15_13605"/>
<dbReference type="PROSITE" id="PS51819">
    <property type="entry name" value="VOC"/>
    <property type="match status" value="1"/>
</dbReference>
<evidence type="ECO:0000313" key="3">
    <source>
        <dbReference type="Proteomes" id="UP000028705"/>
    </source>
</evidence>
<dbReference type="InterPro" id="IPR037523">
    <property type="entry name" value="VOC_core"/>
</dbReference>
<dbReference type="Proteomes" id="UP000028705">
    <property type="component" value="Unassembled WGS sequence"/>
</dbReference>
<name>A0A086A796_9FLAO</name>
<dbReference type="InterPro" id="IPR029068">
    <property type="entry name" value="Glyas_Bleomycin-R_OHBP_Dase"/>
</dbReference>
<dbReference type="AlphaFoldDB" id="A0A086A796"/>
<reference evidence="2 3" key="1">
    <citation type="submission" date="2014-07" db="EMBL/GenBank/DDBJ databases">
        <title>Genome of Chryseobacterium soli DSM 19298.</title>
        <authorList>
            <person name="Stropko S.J."/>
            <person name="Pipes S.E."/>
            <person name="Newman J."/>
        </authorList>
    </citation>
    <scope>NUCLEOTIDE SEQUENCE [LARGE SCALE GENOMIC DNA]</scope>
    <source>
        <strain evidence="2 3">DSM 19298</strain>
    </source>
</reference>
<dbReference type="EMBL" id="JPRH01000004">
    <property type="protein sequence ID" value="KFF12560.1"/>
    <property type="molecule type" value="Genomic_DNA"/>
</dbReference>